<feature type="region of interest" description="Disordered" evidence="1">
    <location>
        <begin position="1"/>
        <end position="48"/>
    </location>
</feature>
<evidence type="ECO:0000313" key="2">
    <source>
        <dbReference type="EMBL" id="CAD0115398.1"/>
    </source>
</evidence>
<evidence type="ECO:0008006" key="4">
    <source>
        <dbReference type="Google" id="ProtNLM"/>
    </source>
</evidence>
<proteinExistence type="predicted"/>
<feature type="compositionally biased region" description="Low complexity" evidence="1">
    <location>
        <begin position="410"/>
        <end position="419"/>
    </location>
</feature>
<feature type="compositionally biased region" description="Low complexity" evidence="1">
    <location>
        <begin position="376"/>
        <end position="403"/>
    </location>
</feature>
<feature type="region of interest" description="Disordered" evidence="1">
    <location>
        <begin position="143"/>
        <end position="166"/>
    </location>
</feature>
<accession>A0A9N8KXC6</accession>
<dbReference type="Proteomes" id="UP000745764">
    <property type="component" value="Unassembled WGS sequence"/>
</dbReference>
<dbReference type="PANTHER" id="PTHR38119">
    <property type="entry name" value="BTB DOMAIN-CONTAINING PROTEIN-RELATED"/>
    <property type="match status" value="1"/>
</dbReference>
<protein>
    <recommendedName>
        <fullName evidence="4">BTB domain-containing protein</fullName>
    </recommendedName>
</protein>
<evidence type="ECO:0000256" key="1">
    <source>
        <dbReference type="SAM" id="MobiDB-lite"/>
    </source>
</evidence>
<keyword evidence="3" id="KW-1185">Reference proteome</keyword>
<organism evidence="2 3">
    <name type="scientific">Aureobasidium uvarum</name>
    <dbReference type="NCBI Taxonomy" id="2773716"/>
    <lineage>
        <taxon>Eukaryota</taxon>
        <taxon>Fungi</taxon>
        <taxon>Dikarya</taxon>
        <taxon>Ascomycota</taxon>
        <taxon>Pezizomycotina</taxon>
        <taxon>Dothideomycetes</taxon>
        <taxon>Dothideomycetidae</taxon>
        <taxon>Dothideales</taxon>
        <taxon>Saccotheciaceae</taxon>
        <taxon>Aureobasidium</taxon>
    </lineage>
</organism>
<dbReference type="PANTHER" id="PTHR38119:SF1">
    <property type="entry name" value="BTB DOMAIN-CONTAINING PROTEIN"/>
    <property type="match status" value="1"/>
</dbReference>
<dbReference type="EMBL" id="CAINUL010000019">
    <property type="protein sequence ID" value="CAD0115398.1"/>
    <property type="molecule type" value="Genomic_DNA"/>
</dbReference>
<sequence>MVSHIEPPQQVLHTPRRPPSAISRASTTRRHRSSRSQHTTSPASPLNEFPVFAQTGDVDIVICSASGRKEQRYFLHSIILGQCSSFFAIDTKRPPIHNALPAPNPASLSRIGETNSSRSSLDSFDARRWNYVLDWHHTRDNDIPRLVQRPTSQSPPPVSRNKPPASSSAFFRSMSNLSALSLNPQPAAPLGPDDEIMRDYDNLFRIFYNYPPSLSNVNIADAYTESKTLLQLAQMYDALDIVGSRIDHHLLGFQGRLFKQIARYPPSYLKLACLARSRVIYTEALIHVVGQWPQAQPQLVNHVDPIVLDIIEDKVQELEDMKLRIEVRLFRLTLTTSRGERVNPSNGYLDWMAMSLFRQWLAENTTPAPVSILKNSSRPSSSDTASASASASGRSGCQSSSRALVPTKPPASQQSPLPAQSFGRIYRLMGSTNKDAYLNHDECKRFLKLTPEMYSRDNLKRFERRIDELKNLARDAVKPLTRNFLELDLSAVPSTSGRTGTTAPSAGLGYLTCTKVMEEDYPWAT</sequence>
<dbReference type="AlphaFoldDB" id="A0A9N8KXC6"/>
<feature type="region of interest" description="Disordered" evidence="1">
    <location>
        <begin position="371"/>
        <end position="419"/>
    </location>
</feature>
<gene>
    <name evidence="2" type="ORF">AWRI4620_LOCUS9653</name>
</gene>
<feature type="region of interest" description="Disordered" evidence="1">
    <location>
        <begin position="98"/>
        <end position="120"/>
    </location>
</feature>
<evidence type="ECO:0000313" key="3">
    <source>
        <dbReference type="Proteomes" id="UP000745764"/>
    </source>
</evidence>
<name>A0A9N8KXC6_9PEZI</name>
<comment type="caution">
    <text evidence="2">The sequence shown here is derived from an EMBL/GenBank/DDBJ whole genome shotgun (WGS) entry which is preliminary data.</text>
</comment>
<dbReference type="OrthoDB" id="5280838at2759"/>
<reference evidence="2" key="1">
    <citation type="submission" date="2020-06" db="EMBL/GenBank/DDBJ databases">
        <authorList>
            <person name="Onetto C."/>
        </authorList>
    </citation>
    <scope>NUCLEOTIDE SEQUENCE</scope>
</reference>